<feature type="repeat" description="TPR" evidence="1">
    <location>
        <begin position="218"/>
        <end position="251"/>
    </location>
</feature>
<evidence type="ECO:0000313" key="5">
    <source>
        <dbReference type="Proteomes" id="UP001205566"/>
    </source>
</evidence>
<sequence length="1088" mass="121311">MNKTRLSAVFNHLGLVTAASAALLLSACASHSGKTIGSLQRVDIEIQETHIEGSLEKALASYQKYLQETPETALTPEAIRRIADLKIKQAHRAEEGILPSSTETRILSAEDIASANLSARKKTTAAMGALDAPQVAGVQASAEGTPAALDSGTASNGESQSDFEARASGAMDISGVASEAEVSVPGDDPDALLAANAREAIALYKKLLVQYPQYERNDQVMYQLSRAYEETGEVDEAVAVLRQLVAKYPASRHLDEAYFRLGEYYFTRKKFLDAEESYGRVIAMGEVSSFYELALYKRGWALFKQDMYEMALDDFVRMLDYKVAQGYDFEQQTNETERKHVEDTFRVVSLSFSYQGGADSIVDYFTRKGARGYESYVYSHLGEYYLDKRRYQDAAKSYDTFVERNPLHKVAPDFSIRVIEIYQKGGFPRLVLEAKKAFANTYALDAEYWTVFEIAEYATVVEFLQTNLIDLASHYHAAYQNVKLKDKEFAKKRGENYVEAIHWYRRYLTSFADKAKAPEINYQLAGLMLENKDFLNAAREYERTAYHYPNHAANENTSEAGYAAVFAYREYLAKDLAEGSSADKVAIQKEIIRSSLAFAETFPQHAKAPQILLGAVDDLYKLKSYPEAIQNGRLLLEKFPGADQQIQRSAWLLVAHASFDTELYVDAEAGYRAALNLTATDAEDRAALVDNLAGAIYQQGDQARKADDHLAAAEHFLRIRNAAPGATILATAEYDAAASLIQLENWARAAEVLKAFRSNHPEHKLQKEVTKKLAVVYQESGQLLLAAAEFERIERESEDDDVRREALTQAADLYSAAKSYDKALTVLNRYVKLFPHPMEPALETRQKIADIYLNTGNQKAYFNTLDDIVRIELRGGDERNDRTRYLGGNAALKLAEPKFASFAEVALVAPLEQNLNTKRARMKAATAAFSDLIDYQVADVTAAATYYLGEIYLHFSRALKDSERPTNLSALELEEYELALEEQIYPFEERAISVHEKNIDLMAAGIYNNWVAKSIGQLAGLVPARYERPEDAGNIVMTIVPVPEVTEEATEGTDEAVDEELGETKEPSSPMKPEPAVIAENTTEEGQG</sequence>
<protein>
    <submittedName>
        <fullName evidence="4">Tetratricopeptide repeat protein</fullName>
    </submittedName>
</protein>
<dbReference type="InterPro" id="IPR019734">
    <property type="entry name" value="TPR_rpt"/>
</dbReference>
<dbReference type="SMART" id="SM00028">
    <property type="entry name" value="TPR"/>
    <property type="match status" value="7"/>
</dbReference>
<keyword evidence="5" id="KW-1185">Reference proteome</keyword>
<dbReference type="Pfam" id="PF13174">
    <property type="entry name" value="TPR_6"/>
    <property type="match status" value="1"/>
</dbReference>
<feature type="repeat" description="TPR" evidence="1">
    <location>
        <begin position="375"/>
        <end position="408"/>
    </location>
</feature>
<feature type="repeat" description="TPR" evidence="1">
    <location>
        <begin position="255"/>
        <end position="288"/>
    </location>
</feature>
<proteinExistence type="predicted"/>
<feature type="compositionally biased region" description="Acidic residues" evidence="2">
    <location>
        <begin position="1046"/>
        <end position="1061"/>
    </location>
</feature>
<dbReference type="Gene3D" id="1.25.40.10">
    <property type="entry name" value="Tetratricopeptide repeat domain"/>
    <property type="match status" value="6"/>
</dbReference>
<dbReference type="PROSITE" id="PS50005">
    <property type="entry name" value="TPR"/>
    <property type="match status" value="3"/>
</dbReference>
<evidence type="ECO:0000256" key="2">
    <source>
        <dbReference type="SAM" id="MobiDB-lite"/>
    </source>
</evidence>
<evidence type="ECO:0000313" key="4">
    <source>
        <dbReference type="EMBL" id="MCQ3828440.1"/>
    </source>
</evidence>
<dbReference type="EMBL" id="JACASI010000011">
    <property type="protein sequence ID" value="MCQ3828440.1"/>
    <property type="molecule type" value="Genomic_DNA"/>
</dbReference>
<dbReference type="Proteomes" id="UP001205566">
    <property type="component" value="Unassembled WGS sequence"/>
</dbReference>
<feature type="region of interest" description="Disordered" evidence="2">
    <location>
        <begin position="1046"/>
        <end position="1088"/>
    </location>
</feature>
<dbReference type="InterPro" id="IPR011990">
    <property type="entry name" value="TPR-like_helical_dom_sf"/>
</dbReference>
<dbReference type="Pfam" id="PF14559">
    <property type="entry name" value="TPR_19"/>
    <property type="match status" value="1"/>
</dbReference>
<dbReference type="PROSITE" id="PS51257">
    <property type="entry name" value="PROKAR_LIPOPROTEIN"/>
    <property type="match status" value="1"/>
</dbReference>
<feature type="chain" id="PRO_5046349443" evidence="3">
    <location>
        <begin position="22"/>
        <end position="1088"/>
    </location>
</feature>
<feature type="signal peptide" evidence="3">
    <location>
        <begin position="1"/>
        <end position="21"/>
    </location>
</feature>
<dbReference type="RefSeq" id="WP_255873279.1">
    <property type="nucleotide sequence ID" value="NZ_JACASI010000011.1"/>
</dbReference>
<keyword evidence="3" id="KW-0732">Signal</keyword>
<evidence type="ECO:0000256" key="3">
    <source>
        <dbReference type="SAM" id="SignalP"/>
    </source>
</evidence>
<gene>
    <name evidence="4" type="ORF">HXX02_03200</name>
</gene>
<reference evidence="4" key="1">
    <citation type="thesis" date="2020" institute="Technische Universitat Dresden" country="Dresden, Germany">
        <title>The Agarolytic System of Microbulbifer elongatus PORT2, Isolated from Batu Karas, Pangandaran West Java Indonesia.</title>
        <authorList>
            <person name="Anggraeni S.R."/>
        </authorList>
    </citation>
    <scope>NUCLEOTIDE SEQUENCE</scope>
    <source>
        <strain evidence="4">PORT2</strain>
    </source>
</reference>
<name>A0ABT1NX38_9GAMM</name>
<evidence type="ECO:0000256" key="1">
    <source>
        <dbReference type="PROSITE-ProRule" id="PRU00339"/>
    </source>
</evidence>
<accession>A0ABT1NX38</accession>
<dbReference type="SUPFAM" id="SSF48452">
    <property type="entry name" value="TPR-like"/>
    <property type="match status" value="3"/>
</dbReference>
<organism evidence="4 5">
    <name type="scientific">Microbulbifer elongatus</name>
    <dbReference type="NCBI Taxonomy" id="86173"/>
    <lineage>
        <taxon>Bacteria</taxon>
        <taxon>Pseudomonadati</taxon>
        <taxon>Pseudomonadota</taxon>
        <taxon>Gammaproteobacteria</taxon>
        <taxon>Cellvibrionales</taxon>
        <taxon>Microbulbiferaceae</taxon>
        <taxon>Microbulbifer</taxon>
    </lineage>
</organism>
<comment type="caution">
    <text evidence="4">The sequence shown here is derived from an EMBL/GenBank/DDBJ whole genome shotgun (WGS) entry which is preliminary data.</text>
</comment>
<keyword evidence="1" id="KW-0802">TPR repeat</keyword>